<reference evidence="2" key="1">
    <citation type="submission" date="2020-02" db="EMBL/GenBank/DDBJ databases">
        <authorList>
            <person name="Meier V. D."/>
        </authorList>
    </citation>
    <scope>NUCLEOTIDE SEQUENCE</scope>
    <source>
        <strain evidence="2">AVDCRST_MAG54</strain>
    </source>
</reference>
<evidence type="ECO:0000256" key="1">
    <source>
        <dbReference type="SAM" id="MobiDB-lite"/>
    </source>
</evidence>
<protein>
    <submittedName>
        <fullName evidence="2">Uncharacterized protein</fullName>
    </submittedName>
</protein>
<feature type="compositionally biased region" description="Low complexity" evidence="1">
    <location>
        <begin position="1"/>
        <end position="10"/>
    </location>
</feature>
<feature type="non-terminal residue" evidence="2">
    <location>
        <position position="1"/>
    </location>
</feature>
<proteinExistence type="predicted"/>
<feature type="compositionally biased region" description="Pro residues" evidence="1">
    <location>
        <begin position="55"/>
        <end position="69"/>
    </location>
</feature>
<feature type="region of interest" description="Disordered" evidence="1">
    <location>
        <begin position="1"/>
        <end position="69"/>
    </location>
</feature>
<gene>
    <name evidence="2" type="ORF">AVDCRST_MAG54-2864</name>
</gene>
<organism evidence="2">
    <name type="scientific">uncultured Actinomycetospora sp</name>
    <dbReference type="NCBI Taxonomy" id="1135996"/>
    <lineage>
        <taxon>Bacteria</taxon>
        <taxon>Bacillati</taxon>
        <taxon>Actinomycetota</taxon>
        <taxon>Actinomycetes</taxon>
        <taxon>Pseudonocardiales</taxon>
        <taxon>Pseudonocardiaceae</taxon>
        <taxon>Actinomycetospora</taxon>
        <taxon>environmental samples</taxon>
    </lineage>
</organism>
<sequence>CGARPRAISASRRRQDPRYCWTPRAGSCGPRARRSPRASGPARPSARRSPTSRPRSPPPPPGRPPGARA</sequence>
<evidence type="ECO:0000313" key="2">
    <source>
        <dbReference type="EMBL" id="CAA9268616.1"/>
    </source>
</evidence>
<name>A0A6J4J3M6_9PSEU</name>
<dbReference type="AlphaFoldDB" id="A0A6J4J3M6"/>
<feature type="compositionally biased region" description="Low complexity" evidence="1">
    <location>
        <begin position="37"/>
        <end position="54"/>
    </location>
</feature>
<accession>A0A6J4J3M6</accession>
<dbReference type="EMBL" id="CADCTH010000364">
    <property type="protein sequence ID" value="CAA9268616.1"/>
    <property type="molecule type" value="Genomic_DNA"/>
</dbReference>
<feature type="non-terminal residue" evidence="2">
    <location>
        <position position="69"/>
    </location>
</feature>